<feature type="domain" description="PAC" evidence="1">
    <location>
        <begin position="102"/>
        <end position="151"/>
    </location>
</feature>
<dbReference type="PROSITE" id="PS50113">
    <property type="entry name" value="PAC"/>
    <property type="match status" value="1"/>
</dbReference>
<proteinExistence type="predicted"/>
<dbReference type="Pfam" id="PF08448">
    <property type="entry name" value="PAS_4"/>
    <property type="match status" value="1"/>
</dbReference>
<dbReference type="InterPro" id="IPR035965">
    <property type="entry name" value="PAS-like_dom_sf"/>
</dbReference>
<name>A0A845GXK0_9BURK</name>
<organism evidence="2 3">
    <name type="scientific">Duganella vulcania</name>
    <dbReference type="NCBI Taxonomy" id="2692166"/>
    <lineage>
        <taxon>Bacteria</taxon>
        <taxon>Pseudomonadati</taxon>
        <taxon>Pseudomonadota</taxon>
        <taxon>Betaproteobacteria</taxon>
        <taxon>Burkholderiales</taxon>
        <taxon>Oxalobacteraceae</taxon>
        <taxon>Telluria group</taxon>
        <taxon>Duganella</taxon>
    </lineage>
</organism>
<dbReference type="CDD" id="cd00130">
    <property type="entry name" value="PAS"/>
    <property type="match status" value="1"/>
</dbReference>
<dbReference type="EMBL" id="WWCX01000179">
    <property type="protein sequence ID" value="MYM98994.1"/>
    <property type="molecule type" value="Genomic_DNA"/>
</dbReference>
<dbReference type="InterPro" id="IPR000014">
    <property type="entry name" value="PAS"/>
</dbReference>
<dbReference type="AlphaFoldDB" id="A0A845GXK0"/>
<reference evidence="2" key="1">
    <citation type="submission" date="2019-12" db="EMBL/GenBank/DDBJ databases">
        <title>Novel species isolated from a subtropical stream in China.</title>
        <authorList>
            <person name="Lu H."/>
        </authorList>
    </citation>
    <scope>NUCLEOTIDE SEQUENCE [LARGE SCALE GENOMIC DNA]</scope>
    <source>
        <strain evidence="2">FT81W</strain>
    </source>
</reference>
<dbReference type="InterPro" id="IPR000700">
    <property type="entry name" value="PAS-assoc_C"/>
</dbReference>
<dbReference type="InterPro" id="IPR013656">
    <property type="entry name" value="PAS_4"/>
</dbReference>
<dbReference type="RefSeq" id="WP_161087761.1">
    <property type="nucleotide sequence ID" value="NZ_WWCX01000179.1"/>
</dbReference>
<evidence type="ECO:0000313" key="3">
    <source>
        <dbReference type="Proteomes" id="UP000447355"/>
    </source>
</evidence>
<dbReference type="SMART" id="SM00091">
    <property type="entry name" value="PAS"/>
    <property type="match status" value="1"/>
</dbReference>
<dbReference type="Gene3D" id="3.30.450.20">
    <property type="entry name" value="PAS domain"/>
    <property type="match status" value="1"/>
</dbReference>
<dbReference type="SUPFAM" id="SSF55785">
    <property type="entry name" value="PYP-like sensor domain (PAS domain)"/>
    <property type="match status" value="1"/>
</dbReference>
<evidence type="ECO:0000259" key="1">
    <source>
        <dbReference type="PROSITE" id="PS50113"/>
    </source>
</evidence>
<evidence type="ECO:0000313" key="2">
    <source>
        <dbReference type="EMBL" id="MYM98994.1"/>
    </source>
</evidence>
<comment type="caution">
    <text evidence="2">The sequence shown here is derived from an EMBL/GenBank/DDBJ whole genome shotgun (WGS) entry which is preliminary data.</text>
</comment>
<accession>A0A845GXK0</accession>
<dbReference type="NCBIfam" id="TIGR00229">
    <property type="entry name" value="sensory_box"/>
    <property type="match status" value="1"/>
</dbReference>
<sequence>MTTLIDSLGKPEIDSMFNRIKTEIGNAAPDGELHALIAAMPAALFIKDAQSRVLLMNPACEALWGIPFDAMRGNDGAAFFPAEQTAYFLKHDRIAFDSGEYTVYEEDLWHAGRGENRRLETHKQATYDEQGQPKMLIAMCVDITDRKRAEG</sequence>
<protein>
    <submittedName>
        <fullName evidence="2">PAS domain-containing protein</fullName>
    </submittedName>
</protein>
<gene>
    <name evidence="2" type="ORF">GTP90_34640</name>
</gene>
<dbReference type="Proteomes" id="UP000447355">
    <property type="component" value="Unassembled WGS sequence"/>
</dbReference>